<name>A0A1C4VKM7_9ACTN</name>
<protein>
    <submittedName>
        <fullName evidence="3">Htaa protein</fullName>
    </submittedName>
</protein>
<proteinExistence type="predicted"/>
<dbReference type="RefSeq" id="WP_074473158.1">
    <property type="nucleotide sequence ID" value="NZ_FMCT01000002.1"/>
</dbReference>
<evidence type="ECO:0000259" key="2">
    <source>
        <dbReference type="Pfam" id="PF04213"/>
    </source>
</evidence>
<evidence type="ECO:0000313" key="4">
    <source>
        <dbReference type="Proteomes" id="UP000183585"/>
    </source>
</evidence>
<keyword evidence="1" id="KW-0732">Signal</keyword>
<organism evidence="3 4">
    <name type="scientific">Micromonospora carbonacea</name>
    <dbReference type="NCBI Taxonomy" id="47853"/>
    <lineage>
        <taxon>Bacteria</taxon>
        <taxon>Bacillati</taxon>
        <taxon>Actinomycetota</taxon>
        <taxon>Actinomycetes</taxon>
        <taxon>Micromonosporales</taxon>
        <taxon>Micromonosporaceae</taxon>
        <taxon>Micromonospora</taxon>
    </lineage>
</organism>
<dbReference type="InterPro" id="IPR027273">
    <property type="entry name" value="Neocarzinostatin-like"/>
</dbReference>
<feature type="domain" description="Htaa" evidence="2">
    <location>
        <begin position="44"/>
        <end position="203"/>
    </location>
</feature>
<dbReference type="AlphaFoldDB" id="A0A1C4VKM7"/>
<dbReference type="Gene3D" id="2.60.40.230">
    <property type="entry name" value="Neocarzinostatin-like"/>
    <property type="match status" value="1"/>
</dbReference>
<sequence length="503" mass="49141">MVRSRTGAGRWRSLRWAAVALLGASAALVGVTPASAAGADISTGSLTWGFKASFRSYVNTGNGNPPIAASNGASINADGTFTFPAKGGTYDAGTGAIDARYGGTVVFSYPAHMFTITLANPTVAVSGGTAALKADVDLATTAAEPVSVRQATIATIAVTDGNPGGSGGTVTATGLAATLTAEGASAFNGFYAAGAALDPLSFTFSTGGGGEPAGPSVAVAPSTGVDPAGATITVEGSGFDPEANGAAGIYVSFGPKVDEHWTNAGVLQVTKWVNKTNEPTEARDRLHADGTFRTTLPISAVYTDRTGAQVDCTRVQCYVITFAARGSADRSQDTFTPVTFRSAPVGGGGDADQQITATVTGGALTLGVAGSTVALPAVSNGQVTSGALNTATVADLRGTNAGWSLVGQVSDFASAGGGSIAADNLGWVPNASVVTDGLAGTPGVVTPGAAAAPGAGLGTARALCTSASGASNGTFGCGAQLNLGIPASAPAGDYTAVLTLTLS</sequence>
<evidence type="ECO:0000256" key="1">
    <source>
        <dbReference type="SAM" id="SignalP"/>
    </source>
</evidence>
<dbReference type="Proteomes" id="UP000183585">
    <property type="component" value="Unassembled WGS sequence"/>
</dbReference>
<reference evidence="4" key="1">
    <citation type="submission" date="2016-06" db="EMBL/GenBank/DDBJ databases">
        <authorList>
            <person name="Varghese N."/>
            <person name="Submissions Spin"/>
        </authorList>
    </citation>
    <scope>NUCLEOTIDE SEQUENCE [LARGE SCALE GENOMIC DNA]</scope>
    <source>
        <strain evidence="4">DSM 43168</strain>
    </source>
</reference>
<feature type="signal peptide" evidence="1">
    <location>
        <begin position="1"/>
        <end position="36"/>
    </location>
</feature>
<dbReference type="SUPFAM" id="SSF49319">
    <property type="entry name" value="Actinoxanthin-like"/>
    <property type="match status" value="1"/>
</dbReference>
<gene>
    <name evidence="3" type="ORF">GA0070563_102348</name>
</gene>
<accession>A0A1C4VKM7</accession>
<feature type="chain" id="PRO_5008706113" evidence="1">
    <location>
        <begin position="37"/>
        <end position="503"/>
    </location>
</feature>
<evidence type="ECO:0000313" key="3">
    <source>
        <dbReference type="EMBL" id="SCE84498.1"/>
    </source>
</evidence>
<dbReference type="EMBL" id="FMCT01000002">
    <property type="protein sequence ID" value="SCE84498.1"/>
    <property type="molecule type" value="Genomic_DNA"/>
</dbReference>
<dbReference type="InterPro" id="IPR007331">
    <property type="entry name" value="Htaa"/>
</dbReference>
<keyword evidence="4" id="KW-1185">Reference proteome</keyword>
<dbReference type="Pfam" id="PF04213">
    <property type="entry name" value="HtaA"/>
    <property type="match status" value="1"/>
</dbReference>
<dbReference type="STRING" id="47853.TK50_28110"/>